<keyword evidence="11" id="KW-1185">Reference proteome</keyword>
<name>A0ABR8YZ60_9MICO</name>
<comment type="subcellular location">
    <subcellularLocation>
        <location evidence="1 7">Cell membrane</location>
        <topology evidence="1 7">Multi-pass membrane protein</topology>
    </subcellularLocation>
</comment>
<evidence type="ECO:0000256" key="8">
    <source>
        <dbReference type="SAM" id="MobiDB-lite"/>
    </source>
</evidence>
<feature type="transmembrane region" description="Helical" evidence="7">
    <location>
        <begin position="134"/>
        <end position="154"/>
    </location>
</feature>
<dbReference type="SUPFAM" id="SSF161098">
    <property type="entry name" value="MetI-like"/>
    <property type="match status" value="1"/>
</dbReference>
<feature type="transmembrane region" description="Helical" evidence="7">
    <location>
        <begin position="267"/>
        <end position="288"/>
    </location>
</feature>
<evidence type="ECO:0000313" key="11">
    <source>
        <dbReference type="Proteomes" id="UP000661894"/>
    </source>
</evidence>
<organism evidence="10 11">
    <name type="scientific">Oceanitalea stevensii</name>
    <dbReference type="NCBI Taxonomy" id="2763072"/>
    <lineage>
        <taxon>Bacteria</taxon>
        <taxon>Bacillati</taxon>
        <taxon>Actinomycetota</taxon>
        <taxon>Actinomycetes</taxon>
        <taxon>Micrococcales</taxon>
        <taxon>Bogoriellaceae</taxon>
        <taxon>Georgenia</taxon>
    </lineage>
</organism>
<proteinExistence type="inferred from homology"/>
<accession>A0ABR8YZ60</accession>
<dbReference type="Proteomes" id="UP000661894">
    <property type="component" value="Unassembled WGS sequence"/>
</dbReference>
<protein>
    <submittedName>
        <fullName evidence="10">Carbohydrate ABC transporter permease</fullName>
    </submittedName>
</protein>
<evidence type="ECO:0000259" key="9">
    <source>
        <dbReference type="PROSITE" id="PS50928"/>
    </source>
</evidence>
<feature type="region of interest" description="Disordered" evidence="8">
    <location>
        <begin position="1"/>
        <end position="22"/>
    </location>
</feature>
<sequence length="303" mass="32821">MAISVDDAVPGPVTRSSARARRGSTGRVRSGIEIVLLAVLIGSLLFPVVWMLQTSIKTGQDIYAVPAKFFGFDVTLQHYKDVFVAPGGGRSDLSGSFLNSVIVAGSSTALATLLGVPAAWAYSRFTLKAKKDQLFFILSTRFMPPVVVVIPIFLMYRELGLIDTKLGLVLVYTAFNLPFTIWMMKGFVDEVPSEYEDAAMLDGYTRLQAFRKFTLPLLIPGIAATAVFALIFSWNEFVYAIFLTSSQEVRTAPPAIAGLIGGTTVNWGLVAASAVVFALPVLIFAYLVRKHLVAGVTLGAVRR</sequence>
<evidence type="ECO:0000256" key="1">
    <source>
        <dbReference type="ARBA" id="ARBA00004651"/>
    </source>
</evidence>
<dbReference type="EMBL" id="JACSPO010000001">
    <property type="protein sequence ID" value="MBD8061335.1"/>
    <property type="molecule type" value="Genomic_DNA"/>
</dbReference>
<feature type="transmembrane region" description="Helical" evidence="7">
    <location>
        <begin position="213"/>
        <end position="234"/>
    </location>
</feature>
<evidence type="ECO:0000256" key="3">
    <source>
        <dbReference type="ARBA" id="ARBA00022475"/>
    </source>
</evidence>
<reference evidence="10 11" key="1">
    <citation type="submission" date="2020-08" db="EMBL/GenBank/DDBJ databases">
        <title>A Genomic Blueprint of the Chicken Gut Microbiome.</title>
        <authorList>
            <person name="Gilroy R."/>
            <person name="Ravi A."/>
            <person name="Getino M."/>
            <person name="Pursley I."/>
            <person name="Horton D.L."/>
            <person name="Alikhan N.-F."/>
            <person name="Baker D."/>
            <person name="Gharbi K."/>
            <person name="Hall N."/>
            <person name="Watson M."/>
            <person name="Adriaenssens E.M."/>
            <person name="Foster-Nyarko E."/>
            <person name="Jarju S."/>
            <person name="Secka A."/>
            <person name="Antonio M."/>
            <person name="Oren A."/>
            <person name="Chaudhuri R."/>
            <person name="La Ragione R.M."/>
            <person name="Hildebrand F."/>
            <person name="Pallen M.J."/>
        </authorList>
    </citation>
    <scope>NUCLEOTIDE SEQUENCE [LARGE SCALE GENOMIC DNA]</scope>
    <source>
        <strain evidence="10 11">Sa1BUA1</strain>
    </source>
</reference>
<dbReference type="InterPro" id="IPR050901">
    <property type="entry name" value="BP-dep_ABC_trans_perm"/>
</dbReference>
<gene>
    <name evidence="10" type="ORF">H9624_03235</name>
</gene>
<dbReference type="Pfam" id="PF00528">
    <property type="entry name" value="BPD_transp_1"/>
    <property type="match status" value="1"/>
</dbReference>
<feature type="transmembrane region" description="Helical" evidence="7">
    <location>
        <begin position="31"/>
        <end position="52"/>
    </location>
</feature>
<evidence type="ECO:0000256" key="7">
    <source>
        <dbReference type="RuleBase" id="RU363032"/>
    </source>
</evidence>
<feature type="domain" description="ABC transmembrane type-1" evidence="9">
    <location>
        <begin position="97"/>
        <end position="288"/>
    </location>
</feature>
<keyword evidence="2 7" id="KW-0813">Transport</keyword>
<evidence type="ECO:0000256" key="2">
    <source>
        <dbReference type="ARBA" id="ARBA00022448"/>
    </source>
</evidence>
<dbReference type="PANTHER" id="PTHR32243">
    <property type="entry name" value="MALTOSE TRANSPORT SYSTEM PERMEASE-RELATED"/>
    <property type="match status" value="1"/>
</dbReference>
<dbReference type="PROSITE" id="PS50928">
    <property type="entry name" value="ABC_TM1"/>
    <property type="match status" value="1"/>
</dbReference>
<dbReference type="CDD" id="cd06261">
    <property type="entry name" value="TM_PBP2"/>
    <property type="match status" value="1"/>
</dbReference>
<evidence type="ECO:0000256" key="5">
    <source>
        <dbReference type="ARBA" id="ARBA00022989"/>
    </source>
</evidence>
<dbReference type="Gene3D" id="1.10.3720.10">
    <property type="entry name" value="MetI-like"/>
    <property type="match status" value="1"/>
</dbReference>
<comment type="caution">
    <text evidence="10">The sequence shown here is derived from an EMBL/GenBank/DDBJ whole genome shotgun (WGS) entry which is preliminary data.</text>
</comment>
<evidence type="ECO:0000256" key="6">
    <source>
        <dbReference type="ARBA" id="ARBA00023136"/>
    </source>
</evidence>
<evidence type="ECO:0000313" key="10">
    <source>
        <dbReference type="EMBL" id="MBD8061335.1"/>
    </source>
</evidence>
<evidence type="ECO:0000256" key="4">
    <source>
        <dbReference type="ARBA" id="ARBA00022692"/>
    </source>
</evidence>
<keyword evidence="5 7" id="KW-1133">Transmembrane helix</keyword>
<dbReference type="RefSeq" id="WP_251838456.1">
    <property type="nucleotide sequence ID" value="NZ_JACSPO010000001.1"/>
</dbReference>
<keyword evidence="6 7" id="KW-0472">Membrane</keyword>
<dbReference type="PANTHER" id="PTHR32243:SF52">
    <property type="entry name" value="ABC TRANSPORTER PERMEASE PROTEIN"/>
    <property type="match status" value="1"/>
</dbReference>
<comment type="similarity">
    <text evidence="7">Belongs to the binding-protein-dependent transport system permease family.</text>
</comment>
<keyword evidence="4 7" id="KW-0812">Transmembrane</keyword>
<dbReference type="InterPro" id="IPR035906">
    <property type="entry name" value="MetI-like_sf"/>
</dbReference>
<feature type="transmembrane region" description="Helical" evidence="7">
    <location>
        <begin position="166"/>
        <end position="184"/>
    </location>
</feature>
<feature type="transmembrane region" description="Helical" evidence="7">
    <location>
        <begin position="97"/>
        <end position="122"/>
    </location>
</feature>
<dbReference type="InterPro" id="IPR000515">
    <property type="entry name" value="MetI-like"/>
</dbReference>
<keyword evidence="3" id="KW-1003">Cell membrane</keyword>